<evidence type="ECO:0000259" key="2">
    <source>
        <dbReference type="Pfam" id="PF13883"/>
    </source>
</evidence>
<dbReference type="SUPFAM" id="SSF50475">
    <property type="entry name" value="FMN-binding split barrel"/>
    <property type="match status" value="2"/>
</dbReference>
<sequence length="416" mass="44847">MKIFAASIIMALAATIHAGAVTSKKKDAEEARWLVGEGVWGTATAAAAGDALDTSVLSYGVTDEGRVYLYLMGEDSNDMEFALTISEAALPPTKNFAKAACGKLGILDPEDPRCAKITLTGTTKACPVDKSTYDEACSKGWDALVDKHPSMAQWPDDHQFVVYELQPSDIWMIASFGGGSVIDPEDFRSAKPKHHPFEWIEESDFSGAHIESDADAASPKKVEVPDSKKKVERSRWVVAKSLWATISTTSVRLGGSKWGNIRSIVDGSSLADCTGLPHFYLPTPDPTNVDVEANPEIAITMSEAALADRLNAKDQTICDGLDPEHPLCARVVLYGTAVPVTDVAVLAKIEGDFGARHPFAPWLAKGGSHTGGQYFTIDLEKVTILDYYGGANVVDVEEYLNWSSPQTRSLKLRGAH</sequence>
<dbReference type="AlphaFoldDB" id="A0A7R9ZQP8"/>
<feature type="domain" description="CREG-like beta-barrel" evidence="2">
    <location>
        <begin position="24"/>
        <end position="187"/>
    </location>
</feature>
<proteinExistence type="predicted"/>
<accession>A0A7R9ZQP8</accession>
<dbReference type="GO" id="GO:0005737">
    <property type="term" value="C:cytoplasm"/>
    <property type="evidence" value="ECO:0007669"/>
    <property type="project" value="UniProtKB-ARBA"/>
</dbReference>
<gene>
    <name evidence="3" type="ORF">CAUS1442_LOCUS12724</name>
</gene>
<dbReference type="EMBL" id="HBEF01020585">
    <property type="protein sequence ID" value="CAD8340590.1"/>
    <property type="molecule type" value="Transcribed_RNA"/>
</dbReference>
<dbReference type="PANTHER" id="PTHR13343:SF17">
    <property type="entry name" value="CELLULAR REPRESSOR OF E1A-STIMULATED GENES, ISOFORM A"/>
    <property type="match status" value="1"/>
</dbReference>
<dbReference type="Pfam" id="PF13883">
    <property type="entry name" value="CREG_beta-barrel"/>
    <property type="match status" value="2"/>
</dbReference>
<name>A0A7R9ZQP8_9STRA</name>
<feature type="signal peptide" evidence="1">
    <location>
        <begin position="1"/>
        <end position="18"/>
    </location>
</feature>
<dbReference type="InterPro" id="IPR012349">
    <property type="entry name" value="Split_barrel_FMN-bd"/>
</dbReference>
<feature type="chain" id="PRO_5031208782" description="CREG-like beta-barrel domain-containing protein" evidence="1">
    <location>
        <begin position="19"/>
        <end position="416"/>
    </location>
</feature>
<evidence type="ECO:0000256" key="1">
    <source>
        <dbReference type="SAM" id="SignalP"/>
    </source>
</evidence>
<dbReference type="PANTHER" id="PTHR13343">
    <property type="entry name" value="CREG1 PROTEIN"/>
    <property type="match status" value="1"/>
</dbReference>
<evidence type="ECO:0000313" key="3">
    <source>
        <dbReference type="EMBL" id="CAD8340590.1"/>
    </source>
</evidence>
<feature type="domain" description="CREG-like beta-barrel" evidence="2">
    <location>
        <begin position="225"/>
        <end position="400"/>
    </location>
</feature>
<dbReference type="InterPro" id="IPR055343">
    <property type="entry name" value="CREG_beta-barrel"/>
</dbReference>
<organism evidence="3">
    <name type="scientific">Craspedostauros australis</name>
    <dbReference type="NCBI Taxonomy" id="1486917"/>
    <lineage>
        <taxon>Eukaryota</taxon>
        <taxon>Sar</taxon>
        <taxon>Stramenopiles</taxon>
        <taxon>Ochrophyta</taxon>
        <taxon>Bacillariophyta</taxon>
        <taxon>Bacillariophyceae</taxon>
        <taxon>Bacillariophycidae</taxon>
        <taxon>Naviculales</taxon>
        <taxon>Naviculaceae</taxon>
        <taxon>Craspedostauros</taxon>
    </lineage>
</organism>
<dbReference type="Gene3D" id="2.30.110.10">
    <property type="entry name" value="Electron Transport, Fmn-binding Protein, Chain A"/>
    <property type="match status" value="2"/>
</dbReference>
<reference evidence="3" key="1">
    <citation type="submission" date="2021-01" db="EMBL/GenBank/DDBJ databases">
        <authorList>
            <person name="Corre E."/>
            <person name="Pelletier E."/>
            <person name="Niang G."/>
            <person name="Scheremetjew M."/>
            <person name="Finn R."/>
            <person name="Kale V."/>
            <person name="Holt S."/>
            <person name="Cochrane G."/>
            <person name="Meng A."/>
            <person name="Brown T."/>
            <person name="Cohen L."/>
        </authorList>
    </citation>
    <scope>NUCLEOTIDE SEQUENCE</scope>
    <source>
        <strain evidence="3">CCMP3328</strain>
    </source>
</reference>
<keyword evidence="1" id="KW-0732">Signal</keyword>
<protein>
    <recommendedName>
        <fullName evidence="2">CREG-like beta-barrel domain-containing protein</fullName>
    </recommendedName>
</protein>